<dbReference type="Pfam" id="PF00534">
    <property type="entry name" value="Glycos_transf_1"/>
    <property type="match status" value="1"/>
</dbReference>
<organism evidence="4 5">
    <name type="scientific">Punica granatum</name>
    <name type="common">Pomegranate</name>
    <dbReference type="NCBI Taxonomy" id="22663"/>
    <lineage>
        <taxon>Eukaryota</taxon>
        <taxon>Viridiplantae</taxon>
        <taxon>Streptophyta</taxon>
        <taxon>Embryophyta</taxon>
        <taxon>Tracheophyta</taxon>
        <taxon>Spermatophyta</taxon>
        <taxon>Magnoliopsida</taxon>
        <taxon>eudicotyledons</taxon>
        <taxon>Gunneridae</taxon>
        <taxon>Pentapetalae</taxon>
        <taxon>rosids</taxon>
        <taxon>malvids</taxon>
        <taxon>Myrtales</taxon>
        <taxon>Lythraceae</taxon>
        <taxon>Punica</taxon>
    </lineage>
</organism>
<keyword evidence="2" id="KW-0808">Transferase</keyword>
<evidence type="ECO:0000259" key="3">
    <source>
        <dbReference type="Pfam" id="PF00534"/>
    </source>
</evidence>
<dbReference type="EMBL" id="PGOL01001897">
    <property type="protein sequence ID" value="PKI52763.1"/>
    <property type="molecule type" value="Genomic_DNA"/>
</dbReference>
<reference evidence="4 5" key="1">
    <citation type="submission" date="2017-11" db="EMBL/GenBank/DDBJ databases">
        <title>De-novo sequencing of pomegranate (Punica granatum L.) genome.</title>
        <authorList>
            <person name="Akparov Z."/>
            <person name="Amiraslanov A."/>
            <person name="Hajiyeva S."/>
            <person name="Abbasov M."/>
            <person name="Kaur K."/>
            <person name="Hamwieh A."/>
            <person name="Solovyev V."/>
            <person name="Salamov A."/>
            <person name="Braich B."/>
            <person name="Kosarev P."/>
            <person name="Mahmoud A."/>
            <person name="Hajiyev E."/>
            <person name="Babayeva S."/>
            <person name="Izzatullayeva V."/>
            <person name="Mammadov A."/>
            <person name="Mammadov A."/>
            <person name="Sharifova S."/>
            <person name="Ojaghi J."/>
            <person name="Eynullazada K."/>
            <person name="Bayramov B."/>
            <person name="Abdulazimova A."/>
            <person name="Shahmuradov I."/>
        </authorList>
    </citation>
    <scope>NUCLEOTIDE SEQUENCE [LARGE SCALE GENOMIC DNA]</scope>
    <source>
        <strain evidence="5">cv. AG2017</strain>
        <tissue evidence="4">Leaf</tissue>
    </source>
</reference>
<comment type="caution">
    <text evidence="4">The sequence shown here is derived from an EMBL/GenBank/DDBJ whole genome shotgun (WGS) entry which is preliminary data.</text>
</comment>
<feature type="domain" description="Glycosyl transferase family 1" evidence="3">
    <location>
        <begin position="143"/>
        <end position="188"/>
    </location>
</feature>
<dbReference type="Proteomes" id="UP000233551">
    <property type="component" value="Unassembled WGS sequence"/>
</dbReference>
<dbReference type="STRING" id="22663.A0A2I0J9V0"/>
<proteinExistence type="predicted"/>
<keyword evidence="5" id="KW-1185">Reference proteome</keyword>
<evidence type="ECO:0000256" key="2">
    <source>
        <dbReference type="ARBA" id="ARBA00022679"/>
    </source>
</evidence>
<dbReference type="SUPFAM" id="SSF53756">
    <property type="entry name" value="UDP-Glycosyltransferase/glycogen phosphorylase"/>
    <property type="match status" value="1"/>
</dbReference>
<evidence type="ECO:0000256" key="1">
    <source>
        <dbReference type="ARBA" id="ARBA00022676"/>
    </source>
</evidence>
<dbReference type="PANTHER" id="PTHR45918">
    <property type="entry name" value="ALPHA-1,3/1,6-MANNOSYLTRANSFERASE ALG2"/>
    <property type="match status" value="1"/>
</dbReference>
<dbReference type="GO" id="GO:0012505">
    <property type="term" value="C:endomembrane system"/>
    <property type="evidence" value="ECO:0007669"/>
    <property type="project" value="TreeGrafter"/>
</dbReference>
<keyword evidence="1" id="KW-0328">Glycosyltransferase</keyword>
<dbReference type="AlphaFoldDB" id="A0A2I0J9V0"/>
<dbReference type="GO" id="GO:0004378">
    <property type="term" value="F:GDP-Man:Man(1)GlcNAc(2)-PP-Dol alpha-1,3-mannosyltransferase activity"/>
    <property type="evidence" value="ECO:0007669"/>
    <property type="project" value="InterPro"/>
</dbReference>
<dbReference type="InterPro" id="IPR001296">
    <property type="entry name" value="Glyco_trans_1"/>
</dbReference>
<gene>
    <name evidence="4" type="ORF">CRG98_026838</name>
</gene>
<sequence length="209" mass="23505">MDASVELVKHGHHVHVFISHHDKNRFFEDTLSGAFLVSVYGSFLPKHIFYRLHAVCAYLRCIFFAPGILLMWPSFDVILADQVSAVIPILKSFAKLYTLKEDLRDGILESASMIIVGGYDSRLRENVECLDELKDVVEKEGVSQRDEHFGIVPLEARAAYKPVIACNSGGPVETIKNGVTGFLCDPTSLEFSSPWFNSLMILGWQRDWA</sequence>
<protein>
    <recommendedName>
        <fullName evidence="3">Glycosyl transferase family 1 domain-containing protein</fullName>
    </recommendedName>
</protein>
<dbReference type="InterPro" id="IPR027054">
    <property type="entry name" value="ALG2"/>
</dbReference>
<accession>A0A2I0J9V0</accession>
<name>A0A2I0J9V0_PUNGR</name>
<dbReference type="Gene3D" id="3.40.50.2000">
    <property type="entry name" value="Glycogen Phosphorylase B"/>
    <property type="match status" value="1"/>
</dbReference>
<evidence type="ECO:0000313" key="4">
    <source>
        <dbReference type="EMBL" id="PKI52763.1"/>
    </source>
</evidence>
<dbReference type="PANTHER" id="PTHR45918:SF1">
    <property type="entry name" value="ALPHA-1,3_1,6-MANNOSYLTRANSFERASE ALG2"/>
    <property type="match status" value="1"/>
</dbReference>
<evidence type="ECO:0000313" key="5">
    <source>
        <dbReference type="Proteomes" id="UP000233551"/>
    </source>
</evidence>